<dbReference type="AlphaFoldDB" id="A0A382HR60"/>
<organism evidence="2">
    <name type="scientific">marine metagenome</name>
    <dbReference type="NCBI Taxonomy" id="408172"/>
    <lineage>
        <taxon>unclassified sequences</taxon>
        <taxon>metagenomes</taxon>
        <taxon>ecological metagenomes</taxon>
    </lineage>
</organism>
<feature type="domain" description="N-acetyltransferase" evidence="1">
    <location>
        <begin position="14"/>
        <end position="175"/>
    </location>
</feature>
<dbReference type="PANTHER" id="PTHR43792:SF1">
    <property type="entry name" value="N-ACETYLTRANSFERASE DOMAIN-CONTAINING PROTEIN"/>
    <property type="match status" value="1"/>
</dbReference>
<dbReference type="EMBL" id="UINC01062464">
    <property type="protein sequence ID" value="SVB89113.1"/>
    <property type="molecule type" value="Genomic_DNA"/>
</dbReference>
<dbReference type="InterPro" id="IPR000182">
    <property type="entry name" value="GNAT_dom"/>
</dbReference>
<dbReference type="GO" id="GO:0016747">
    <property type="term" value="F:acyltransferase activity, transferring groups other than amino-acyl groups"/>
    <property type="evidence" value="ECO:0007669"/>
    <property type="project" value="InterPro"/>
</dbReference>
<name>A0A382HR60_9ZZZZ</name>
<protein>
    <recommendedName>
        <fullName evidence="1">N-acetyltransferase domain-containing protein</fullName>
    </recommendedName>
</protein>
<dbReference type="PROSITE" id="PS51186">
    <property type="entry name" value="GNAT"/>
    <property type="match status" value="1"/>
</dbReference>
<dbReference type="SUPFAM" id="SSF55729">
    <property type="entry name" value="Acyl-CoA N-acyltransferases (Nat)"/>
    <property type="match status" value="1"/>
</dbReference>
<dbReference type="PANTHER" id="PTHR43792">
    <property type="entry name" value="GNAT FAMILY, PUTATIVE (AFU_ORTHOLOGUE AFUA_3G00765)-RELATED-RELATED"/>
    <property type="match status" value="1"/>
</dbReference>
<evidence type="ECO:0000259" key="1">
    <source>
        <dbReference type="PROSITE" id="PS51186"/>
    </source>
</evidence>
<reference evidence="2" key="1">
    <citation type="submission" date="2018-05" db="EMBL/GenBank/DDBJ databases">
        <authorList>
            <person name="Lanie J.A."/>
            <person name="Ng W.-L."/>
            <person name="Kazmierczak K.M."/>
            <person name="Andrzejewski T.M."/>
            <person name="Davidsen T.M."/>
            <person name="Wayne K.J."/>
            <person name="Tettelin H."/>
            <person name="Glass J.I."/>
            <person name="Rusch D."/>
            <person name="Podicherti R."/>
            <person name="Tsui H.-C.T."/>
            <person name="Winkler M.E."/>
        </authorList>
    </citation>
    <scope>NUCLEOTIDE SEQUENCE</scope>
</reference>
<sequence>MNAETKYFLKTKRLGFRSWKEEDLDLAEGLWGDAQVTHLIDARGKLSKQQVRDKLDKEIALEKLHRIQYWPIFLLETGEHVGCCGLRPYPESESILEIGFHICSSHWRFGYGYEAAIATILYAFETLRVKTLFAAHHPSNDVSQKLIMKLGFTYSHDEFYEPTGLNHLSYLLQAEDYKTKQHEER</sequence>
<dbReference type="Pfam" id="PF13302">
    <property type="entry name" value="Acetyltransf_3"/>
    <property type="match status" value="1"/>
</dbReference>
<dbReference type="Gene3D" id="3.40.630.30">
    <property type="match status" value="1"/>
</dbReference>
<accession>A0A382HR60</accession>
<gene>
    <name evidence="2" type="ORF">METZ01_LOCUS241967</name>
</gene>
<dbReference type="InterPro" id="IPR051531">
    <property type="entry name" value="N-acetyltransferase"/>
</dbReference>
<proteinExistence type="predicted"/>
<dbReference type="InterPro" id="IPR016181">
    <property type="entry name" value="Acyl_CoA_acyltransferase"/>
</dbReference>
<evidence type="ECO:0000313" key="2">
    <source>
        <dbReference type="EMBL" id="SVB89113.1"/>
    </source>
</evidence>